<proteinExistence type="inferred from homology"/>
<dbReference type="SUPFAM" id="SSF161098">
    <property type="entry name" value="MetI-like"/>
    <property type="match status" value="2"/>
</dbReference>
<sequence length="579" mass="61050">MAMPSGAGGRTARLAPSFLSDAVVGLGVLAVAYAAIRLGYEAASSPASVSTDPADLPYLAGRSLLRMFAALALSLVFALVWAYAAARSRRVGRVLIPLLDVLQSLPVLGFLVVAVSGFTTVLPRSEWGLEAAAVFAIFSSQAWNMAFAFYQSLITLPRELDEMARDMGFTRWMRFWKVELPSAAIGLVWNGMLSFAGGWFFLVAAEAATAAGGVHALPGVGSFAGAAVAAGDLGGVGWAVAATAATVVVVNFLFWRPLVAWAERFKVEQAEGATVQRSVVLDLLRRSRWPRLAGRALGLARDMLERAGSHRPGAGRPGECLRRGDGWQQNGHSGDTLINAAVCTSAGAALAVLAVYLARHPAGPALLLEPLLLGAVTLVRVLVLVAVATLVWVPIGVAIGLSPRLTRIAQPIVQVLASFPADLLFPLATWLFLATGAGLDVGGAFLMALGAQWYILFNAIAGATAVPADLREAMDSLGVYGWRRWRRLVIPAVFPAYVTGGITASGGAWNASIVAEVVTFGGTVVTATGLGAYVSQAADAGDHPRLVAGVLVMAFYVMALNRLVWRRLYRLADRRYSLD</sequence>
<dbReference type="Gene3D" id="1.10.3720.10">
    <property type="entry name" value="MetI-like"/>
    <property type="match status" value="2"/>
</dbReference>
<dbReference type="PANTHER" id="PTHR42744">
    <property type="entry name" value="BINDING-PROTEIN-DEPENDENT TRANSPORT SYSTEMS INNER MEMBRANE COMPONENT"/>
    <property type="match status" value="1"/>
</dbReference>
<feature type="transmembrane region" description="Helical" evidence="5">
    <location>
        <begin position="445"/>
        <end position="468"/>
    </location>
</feature>
<keyword evidence="2 5" id="KW-0812">Transmembrane</keyword>
<dbReference type="InterPro" id="IPR000515">
    <property type="entry name" value="MetI-like"/>
</dbReference>
<dbReference type="GO" id="GO:0005886">
    <property type="term" value="C:plasma membrane"/>
    <property type="evidence" value="ECO:0007669"/>
    <property type="project" value="UniProtKB-SubCell"/>
</dbReference>
<dbReference type="PANTHER" id="PTHR42744:SF1">
    <property type="entry name" value="BINDING-PROTEIN-DEPENDENT TRANSPORT SYSTEMS INNER MEMBRANE COMPONENT"/>
    <property type="match status" value="1"/>
</dbReference>
<feature type="domain" description="ABC transmembrane type-1" evidence="6">
    <location>
        <begin position="378"/>
        <end position="564"/>
    </location>
</feature>
<comment type="caution">
    <text evidence="7">The sequence shown here is derived from an EMBL/GenBank/DDBJ whole genome shotgun (WGS) entry which is preliminary data.</text>
</comment>
<feature type="transmembrane region" description="Helical" evidence="5">
    <location>
        <begin position="178"/>
        <end position="202"/>
    </location>
</feature>
<evidence type="ECO:0000256" key="3">
    <source>
        <dbReference type="ARBA" id="ARBA00022989"/>
    </source>
</evidence>
<keyword evidence="3 5" id="KW-1133">Transmembrane helix</keyword>
<feature type="transmembrane region" description="Helical" evidence="5">
    <location>
        <begin position="12"/>
        <end position="36"/>
    </location>
</feature>
<feature type="transmembrane region" description="Helical" evidence="5">
    <location>
        <begin position="64"/>
        <end position="86"/>
    </location>
</feature>
<protein>
    <submittedName>
        <fullName evidence="7">Sulfonate ABC transporter permease</fullName>
    </submittedName>
</protein>
<dbReference type="Pfam" id="PF00528">
    <property type="entry name" value="BPD_transp_1"/>
    <property type="match status" value="2"/>
</dbReference>
<gene>
    <name evidence="7" type="ORF">Ssi02_24680</name>
</gene>
<dbReference type="RefSeq" id="WP_204024859.1">
    <property type="nucleotide sequence ID" value="NZ_BOOW01000014.1"/>
</dbReference>
<reference evidence="7" key="1">
    <citation type="submission" date="2021-01" db="EMBL/GenBank/DDBJ databases">
        <title>Whole genome shotgun sequence of Sinosporangium siamense NBRC 109515.</title>
        <authorList>
            <person name="Komaki H."/>
            <person name="Tamura T."/>
        </authorList>
    </citation>
    <scope>NUCLEOTIDE SEQUENCE</scope>
    <source>
        <strain evidence="7">NBRC 109515</strain>
    </source>
</reference>
<comment type="similarity">
    <text evidence="5">Belongs to the binding-protein-dependent transport system permease family.</text>
</comment>
<feature type="transmembrane region" description="Helical" evidence="5">
    <location>
        <begin position="337"/>
        <end position="358"/>
    </location>
</feature>
<feature type="transmembrane region" description="Helical" evidence="5">
    <location>
        <begin position="413"/>
        <end position="433"/>
    </location>
</feature>
<dbReference type="CDD" id="cd06261">
    <property type="entry name" value="TM_PBP2"/>
    <property type="match status" value="2"/>
</dbReference>
<dbReference type="PROSITE" id="PS50928">
    <property type="entry name" value="ABC_TM1"/>
    <property type="match status" value="2"/>
</dbReference>
<comment type="subcellular location">
    <subcellularLocation>
        <location evidence="5">Cell membrane</location>
        <topology evidence="5">Multi-pass membrane protein</topology>
    </subcellularLocation>
    <subcellularLocation>
        <location evidence="1">Membrane</location>
        <topology evidence="1">Multi-pass membrane protein</topology>
    </subcellularLocation>
</comment>
<feature type="transmembrane region" description="Helical" evidence="5">
    <location>
        <begin position="378"/>
        <end position="401"/>
    </location>
</feature>
<keyword evidence="8" id="KW-1185">Reference proteome</keyword>
<organism evidence="7 8">
    <name type="scientific">Sinosporangium siamense</name>
    <dbReference type="NCBI Taxonomy" id="1367973"/>
    <lineage>
        <taxon>Bacteria</taxon>
        <taxon>Bacillati</taxon>
        <taxon>Actinomycetota</taxon>
        <taxon>Actinomycetes</taxon>
        <taxon>Streptosporangiales</taxon>
        <taxon>Streptosporangiaceae</taxon>
        <taxon>Sinosporangium</taxon>
    </lineage>
</organism>
<feature type="transmembrane region" description="Helical" evidence="5">
    <location>
        <begin position="98"/>
        <end position="119"/>
    </location>
</feature>
<dbReference type="Proteomes" id="UP000606172">
    <property type="component" value="Unassembled WGS sequence"/>
</dbReference>
<dbReference type="AlphaFoldDB" id="A0A919V7M0"/>
<evidence type="ECO:0000259" key="6">
    <source>
        <dbReference type="PROSITE" id="PS50928"/>
    </source>
</evidence>
<evidence type="ECO:0000313" key="7">
    <source>
        <dbReference type="EMBL" id="GII92237.1"/>
    </source>
</evidence>
<feature type="transmembrane region" description="Helical" evidence="5">
    <location>
        <begin position="131"/>
        <end position="157"/>
    </location>
</feature>
<evidence type="ECO:0000256" key="5">
    <source>
        <dbReference type="RuleBase" id="RU363032"/>
    </source>
</evidence>
<feature type="transmembrane region" description="Helical" evidence="5">
    <location>
        <begin position="488"/>
        <end position="507"/>
    </location>
</feature>
<dbReference type="GO" id="GO:0055085">
    <property type="term" value="P:transmembrane transport"/>
    <property type="evidence" value="ECO:0007669"/>
    <property type="project" value="InterPro"/>
</dbReference>
<feature type="transmembrane region" description="Helical" evidence="5">
    <location>
        <begin position="236"/>
        <end position="255"/>
    </location>
</feature>
<evidence type="ECO:0000256" key="1">
    <source>
        <dbReference type="ARBA" id="ARBA00004141"/>
    </source>
</evidence>
<dbReference type="InterPro" id="IPR035906">
    <property type="entry name" value="MetI-like_sf"/>
</dbReference>
<evidence type="ECO:0000256" key="2">
    <source>
        <dbReference type="ARBA" id="ARBA00022692"/>
    </source>
</evidence>
<keyword evidence="4 5" id="KW-0472">Membrane</keyword>
<feature type="domain" description="ABC transmembrane type-1" evidence="6">
    <location>
        <begin position="60"/>
        <end position="259"/>
    </location>
</feature>
<name>A0A919V7M0_9ACTN</name>
<evidence type="ECO:0000256" key="4">
    <source>
        <dbReference type="ARBA" id="ARBA00023136"/>
    </source>
</evidence>
<feature type="transmembrane region" description="Helical" evidence="5">
    <location>
        <begin position="546"/>
        <end position="565"/>
    </location>
</feature>
<dbReference type="EMBL" id="BOOW01000014">
    <property type="protein sequence ID" value="GII92237.1"/>
    <property type="molecule type" value="Genomic_DNA"/>
</dbReference>
<evidence type="ECO:0000313" key="8">
    <source>
        <dbReference type="Proteomes" id="UP000606172"/>
    </source>
</evidence>
<keyword evidence="5" id="KW-0813">Transport</keyword>
<accession>A0A919V7M0</accession>